<dbReference type="Proteomes" id="UP000389128">
    <property type="component" value="Unassembled WGS sequence"/>
</dbReference>
<gene>
    <name evidence="3 4" type="primary">yacG</name>
    <name evidence="4" type="ORF">ETQ85_18170</name>
</gene>
<feature type="binding site" evidence="3">
    <location>
        <position position="35"/>
    </location>
    <ligand>
        <name>Zn(2+)</name>
        <dbReference type="ChEBI" id="CHEBI:29105"/>
    </ligand>
</feature>
<comment type="function">
    <text evidence="3">Inhibits all the catalytic activities of DNA gyrase by preventing its interaction with DNA. Acts by binding directly to the C-terminal domain of GyrB, which probably disrupts DNA binding by the gyrase.</text>
</comment>
<dbReference type="Gene3D" id="3.30.50.10">
    <property type="entry name" value="Erythroid Transcription Factor GATA-1, subunit A"/>
    <property type="match status" value="1"/>
</dbReference>
<feature type="binding site" evidence="3">
    <location>
        <position position="12"/>
    </location>
    <ligand>
        <name>Zn(2+)</name>
        <dbReference type="ChEBI" id="CHEBI:29105"/>
    </ligand>
</feature>
<dbReference type="InterPro" id="IPR005584">
    <property type="entry name" value="DNA_gyrase_inhibitor_YacG"/>
</dbReference>
<comment type="subunit">
    <text evidence="3">Interacts with GyrB.</text>
</comment>
<dbReference type="EMBL" id="SDKK01000018">
    <property type="protein sequence ID" value="TYC54602.1"/>
    <property type="molecule type" value="Genomic_DNA"/>
</dbReference>
<comment type="similarity">
    <text evidence="3">Belongs to the DNA gyrase inhibitor YacG family.</text>
</comment>
<dbReference type="GO" id="GO:0008657">
    <property type="term" value="F:DNA topoisomerase type II (double strand cut, ATP-hydrolyzing) inhibitor activity"/>
    <property type="evidence" value="ECO:0007669"/>
    <property type="project" value="UniProtKB-UniRule"/>
</dbReference>
<dbReference type="RefSeq" id="WP_148580504.1">
    <property type="nucleotide sequence ID" value="NZ_JAVEUW010000022.1"/>
</dbReference>
<dbReference type="GO" id="GO:0006355">
    <property type="term" value="P:regulation of DNA-templated transcription"/>
    <property type="evidence" value="ECO:0007669"/>
    <property type="project" value="InterPro"/>
</dbReference>
<reference evidence="4 5" key="1">
    <citation type="submission" date="2019-01" db="EMBL/GenBank/DDBJ databases">
        <title>Zoogloea oleivorans genome sequencing and assembly.</title>
        <authorList>
            <person name="Tancsics A."/>
            <person name="Farkas M."/>
            <person name="Kriszt B."/>
            <person name="Maroti G."/>
            <person name="Horvath B."/>
        </authorList>
    </citation>
    <scope>NUCLEOTIDE SEQUENCE [LARGE SCALE GENOMIC DNA]</scope>
    <source>
        <strain evidence="4 5">Buc</strain>
    </source>
</reference>
<evidence type="ECO:0000256" key="3">
    <source>
        <dbReference type="HAMAP-Rule" id="MF_00649"/>
    </source>
</evidence>
<dbReference type="Pfam" id="PF03884">
    <property type="entry name" value="YacG"/>
    <property type="match status" value="1"/>
</dbReference>
<dbReference type="GO" id="GO:0008270">
    <property type="term" value="F:zinc ion binding"/>
    <property type="evidence" value="ECO:0007669"/>
    <property type="project" value="UniProtKB-UniRule"/>
</dbReference>
<keyword evidence="2 3" id="KW-0862">Zinc</keyword>
<proteinExistence type="inferred from homology"/>
<keyword evidence="1 3" id="KW-0479">Metal-binding</keyword>
<dbReference type="HAMAP" id="MF_00649">
    <property type="entry name" value="DNA_gyrase_inhibitor_YacG"/>
    <property type="match status" value="1"/>
</dbReference>
<dbReference type="InterPro" id="IPR013088">
    <property type="entry name" value="Znf_NHR/GATA"/>
</dbReference>
<comment type="cofactor">
    <cofactor evidence="3">
        <name>Zn(2+)</name>
        <dbReference type="ChEBI" id="CHEBI:29105"/>
    </cofactor>
    <text evidence="3">Binds 1 zinc ion.</text>
</comment>
<protein>
    <recommendedName>
        <fullName evidence="3">DNA gyrase inhibitor YacG</fullName>
    </recommendedName>
</protein>
<name>A0A6C2CMM9_9RHOO</name>
<evidence type="ECO:0000313" key="4">
    <source>
        <dbReference type="EMBL" id="TYC54602.1"/>
    </source>
</evidence>
<evidence type="ECO:0000313" key="5">
    <source>
        <dbReference type="Proteomes" id="UP000389128"/>
    </source>
</evidence>
<sequence length="66" mass="7342">MNQTVKPRQVKCPICGTSVVWGPQSPHRPFCSDRCRLIDLGAWASDAYRVEGEVPLDDESDPLARS</sequence>
<comment type="caution">
    <text evidence="4">The sequence shown here is derived from an EMBL/GenBank/DDBJ whole genome shotgun (WGS) entry which is preliminary data.</text>
</comment>
<evidence type="ECO:0000256" key="2">
    <source>
        <dbReference type="ARBA" id="ARBA00022833"/>
    </source>
</evidence>
<dbReference type="OrthoDB" id="9809663at2"/>
<dbReference type="AlphaFoldDB" id="A0A6C2CMM9"/>
<organism evidence="4 5">
    <name type="scientific">Zoogloea oleivorans</name>
    <dbReference type="NCBI Taxonomy" id="1552750"/>
    <lineage>
        <taxon>Bacteria</taxon>
        <taxon>Pseudomonadati</taxon>
        <taxon>Pseudomonadota</taxon>
        <taxon>Betaproteobacteria</taxon>
        <taxon>Rhodocyclales</taxon>
        <taxon>Zoogloeaceae</taxon>
        <taxon>Zoogloea</taxon>
    </lineage>
</organism>
<evidence type="ECO:0000256" key="1">
    <source>
        <dbReference type="ARBA" id="ARBA00022723"/>
    </source>
</evidence>
<accession>A0A6C2CMM9</accession>
<dbReference type="PANTHER" id="PTHR36150">
    <property type="entry name" value="DNA GYRASE INHIBITOR YACG"/>
    <property type="match status" value="1"/>
</dbReference>
<feature type="binding site" evidence="3">
    <location>
        <position position="15"/>
    </location>
    <ligand>
        <name>Zn(2+)</name>
        <dbReference type="ChEBI" id="CHEBI:29105"/>
    </ligand>
</feature>
<keyword evidence="5" id="KW-1185">Reference proteome</keyword>
<feature type="binding site" evidence="3">
    <location>
        <position position="31"/>
    </location>
    <ligand>
        <name>Zn(2+)</name>
        <dbReference type="ChEBI" id="CHEBI:29105"/>
    </ligand>
</feature>
<dbReference type="PANTHER" id="PTHR36150:SF1">
    <property type="entry name" value="DNA GYRASE INHIBITOR YACG"/>
    <property type="match status" value="1"/>
</dbReference>
<dbReference type="SUPFAM" id="SSF57716">
    <property type="entry name" value="Glucocorticoid receptor-like (DNA-binding domain)"/>
    <property type="match status" value="1"/>
</dbReference>